<evidence type="ECO:0000256" key="1">
    <source>
        <dbReference type="ARBA" id="ARBA00008775"/>
    </source>
</evidence>
<dbReference type="AlphaFoldDB" id="A0A267MLW9"/>
<organism evidence="3 4">
    <name type="scientific">Anaeromicrobium sediminis</name>
    <dbReference type="NCBI Taxonomy" id="1478221"/>
    <lineage>
        <taxon>Bacteria</taxon>
        <taxon>Bacillati</taxon>
        <taxon>Bacillota</taxon>
        <taxon>Clostridia</taxon>
        <taxon>Peptostreptococcales</taxon>
        <taxon>Thermotaleaceae</taxon>
        <taxon>Anaeromicrobium</taxon>
    </lineage>
</organism>
<reference evidence="3 4" key="1">
    <citation type="submission" date="2017-06" db="EMBL/GenBank/DDBJ databases">
        <title>Draft genome sequence of anaerobic fermentative bacterium Anaeromicrobium sediminis DY2726D isolated from West Pacific Ocean sediments.</title>
        <authorList>
            <person name="Zeng X."/>
        </authorList>
    </citation>
    <scope>NUCLEOTIDE SEQUENCE [LARGE SCALE GENOMIC DNA]</scope>
    <source>
        <strain evidence="3 4">DY2726D</strain>
    </source>
</reference>
<sequence>MSINLSKGQRIDLTKQEPGLERVIIGLGWDTNKYSGGYDFDLDASAFLAGENGKVLNDKDFIFYNNLEGGNGSVIHTGDNRTGEGDGDDEEIKVNFKKVPDHVHTIGITVTIHDAQVRRQNFGQVSNAYVRVVNEDTGNEILRYNLGEEFSVETALVVCELYRYNGEWKFKAVGSGFEGGLYALCKNYGLQVD</sequence>
<comment type="caution">
    <text evidence="3">The sequence shown here is derived from an EMBL/GenBank/DDBJ whole genome shotgun (WGS) entry which is preliminary data.</text>
</comment>
<comment type="similarity">
    <text evidence="1">Belongs to the CAPAB/TerDEXZ family.</text>
</comment>
<dbReference type="RefSeq" id="WP_095130982.1">
    <property type="nucleotide sequence ID" value="NZ_NIBG01000002.1"/>
</dbReference>
<dbReference type="Pfam" id="PF02342">
    <property type="entry name" value="TerD"/>
    <property type="match status" value="1"/>
</dbReference>
<evidence type="ECO:0000259" key="2">
    <source>
        <dbReference type="Pfam" id="PF02342"/>
    </source>
</evidence>
<dbReference type="FunFam" id="2.60.60.30:FF:000001">
    <property type="entry name" value="Tellurium resistance protein TerD"/>
    <property type="match status" value="1"/>
</dbReference>
<dbReference type="PANTHER" id="PTHR32097:SF14">
    <property type="entry name" value="TELLURIUM RESISTANCE PROTEIN TERD"/>
    <property type="match status" value="1"/>
</dbReference>
<dbReference type="OrthoDB" id="4123258at2"/>
<dbReference type="Proteomes" id="UP000216024">
    <property type="component" value="Unassembled WGS sequence"/>
</dbReference>
<dbReference type="CDD" id="cd06974">
    <property type="entry name" value="TerD_like"/>
    <property type="match status" value="1"/>
</dbReference>
<dbReference type="InterPro" id="IPR051324">
    <property type="entry name" value="Stress/Tellurium_Resist"/>
</dbReference>
<dbReference type="EMBL" id="NIBG01000002">
    <property type="protein sequence ID" value="PAB60589.1"/>
    <property type="molecule type" value="Genomic_DNA"/>
</dbReference>
<dbReference type="Gene3D" id="2.60.60.30">
    <property type="entry name" value="sav2460 like domains"/>
    <property type="match status" value="1"/>
</dbReference>
<dbReference type="InterPro" id="IPR003325">
    <property type="entry name" value="TerD"/>
</dbReference>
<feature type="domain" description="TerD" evidence="2">
    <location>
        <begin position="1"/>
        <end position="188"/>
    </location>
</feature>
<keyword evidence="4" id="KW-1185">Reference proteome</keyword>
<protein>
    <submittedName>
        <fullName evidence="3">Chemical-damaging agent resistance protein C</fullName>
    </submittedName>
</protein>
<evidence type="ECO:0000313" key="3">
    <source>
        <dbReference type="EMBL" id="PAB60589.1"/>
    </source>
</evidence>
<dbReference type="PANTHER" id="PTHR32097">
    <property type="entry name" value="CAMP-BINDING PROTEIN 1-RELATED"/>
    <property type="match status" value="1"/>
</dbReference>
<proteinExistence type="inferred from homology"/>
<gene>
    <name evidence="3" type="ORF">CCE28_03335</name>
</gene>
<evidence type="ECO:0000313" key="4">
    <source>
        <dbReference type="Proteomes" id="UP000216024"/>
    </source>
</evidence>
<name>A0A267MLW9_9FIRM</name>
<accession>A0A267MLW9</accession>